<dbReference type="GO" id="GO:0000278">
    <property type="term" value="P:mitotic cell cycle"/>
    <property type="evidence" value="ECO:0007669"/>
    <property type="project" value="TreeGrafter"/>
</dbReference>
<gene>
    <name evidence="1" type="ORF">G9C98_004498</name>
</gene>
<dbReference type="GO" id="GO:0007059">
    <property type="term" value="P:chromosome segregation"/>
    <property type="evidence" value="ECO:0007669"/>
    <property type="project" value="InterPro"/>
</dbReference>
<reference evidence="1" key="1">
    <citation type="submission" date="2020-03" db="EMBL/GenBank/DDBJ databases">
        <authorList>
            <person name="Chebbi M.A."/>
            <person name="Drezen J.M."/>
        </authorList>
    </citation>
    <scope>NUCLEOTIDE SEQUENCE</scope>
    <source>
        <tissue evidence="1">Whole body</tissue>
    </source>
</reference>
<dbReference type="PANTHER" id="PTHR28573">
    <property type="entry name" value="SPINDLE AND KINETOCHORE-ASSOCIATED PROTEIN 1"/>
    <property type="match status" value="1"/>
</dbReference>
<proteinExistence type="predicted"/>
<reference evidence="1" key="2">
    <citation type="submission" date="2021-04" db="EMBL/GenBank/DDBJ databases">
        <title>Genome-wide patterns of bracovirus chromosomal integration into multiple host tissues during parasitism.</title>
        <authorList>
            <person name="Chebbi M.A.C."/>
        </authorList>
    </citation>
    <scope>NUCLEOTIDE SEQUENCE</scope>
    <source>
        <tissue evidence="1">Whole body</tissue>
    </source>
</reference>
<keyword evidence="2" id="KW-1185">Reference proteome</keyword>
<dbReference type="GO" id="GO:0000940">
    <property type="term" value="C:outer kinetochore"/>
    <property type="evidence" value="ECO:0007669"/>
    <property type="project" value="TreeGrafter"/>
</dbReference>
<comment type="caution">
    <text evidence="1">The sequence shown here is derived from an EMBL/GenBank/DDBJ whole genome shotgun (WGS) entry which is preliminary data.</text>
</comment>
<dbReference type="AlphaFoldDB" id="A0A8J5R8R0"/>
<dbReference type="GO" id="GO:0005876">
    <property type="term" value="C:spindle microtubule"/>
    <property type="evidence" value="ECO:0007669"/>
    <property type="project" value="TreeGrafter"/>
</dbReference>
<evidence type="ECO:0000313" key="2">
    <source>
        <dbReference type="Proteomes" id="UP000729913"/>
    </source>
</evidence>
<dbReference type="EMBL" id="JAAOIC020000048">
    <property type="protein sequence ID" value="KAG8037176.1"/>
    <property type="molecule type" value="Genomic_DNA"/>
</dbReference>
<dbReference type="GO" id="GO:0008017">
    <property type="term" value="F:microtubule binding"/>
    <property type="evidence" value="ECO:0007669"/>
    <property type="project" value="InterPro"/>
</dbReference>
<name>A0A8J5R8R0_9HYME</name>
<dbReference type="PANTHER" id="PTHR28573:SF1">
    <property type="entry name" value="SPINDLE AND KINETOCHORE-ASSOCIATED PROTEIN 1"/>
    <property type="match status" value="1"/>
</dbReference>
<dbReference type="GO" id="GO:0072686">
    <property type="term" value="C:mitotic spindle"/>
    <property type="evidence" value="ECO:0007669"/>
    <property type="project" value="TreeGrafter"/>
</dbReference>
<accession>A0A8J5R8R0</accession>
<dbReference type="OrthoDB" id="5962at2759"/>
<evidence type="ECO:0000313" key="1">
    <source>
        <dbReference type="EMBL" id="KAG8037176.1"/>
    </source>
</evidence>
<dbReference type="Proteomes" id="UP000729913">
    <property type="component" value="Unassembled WGS sequence"/>
</dbReference>
<dbReference type="GO" id="GO:0031110">
    <property type="term" value="P:regulation of microtubule polymerization or depolymerization"/>
    <property type="evidence" value="ECO:0007669"/>
    <property type="project" value="TreeGrafter"/>
</dbReference>
<evidence type="ECO:0008006" key="3">
    <source>
        <dbReference type="Google" id="ProtNLM"/>
    </source>
</evidence>
<dbReference type="InterPro" id="IPR009829">
    <property type="entry name" value="SKA1"/>
</dbReference>
<organism evidence="1 2">
    <name type="scientific">Cotesia typhae</name>
    <dbReference type="NCBI Taxonomy" id="2053667"/>
    <lineage>
        <taxon>Eukaryota</taxon>
        <taxon>Metazoa</taxon>
        <taxon>Ecdysozoa</taxon>
        <taxon>Arthropoda</taxon>
        <taxon>Hexapoda</taxon>
        <taxon>Insecta</taxon>
        <taxon>Pterygota</taxon>
        <taxon>Neoptera</taxon>
        <taxon>Endopterygota</taxon>
        <taxon>Hymenoptera</taxon>
        <taxon>Apocrita</taxon>
        <taxon>Ichneumonoidea</taxon>
        <taxon>Braconidae</taxon>
        <taxon>Microgastrinae</taxon>
        <taxon>Cotesia</taxon>
    </lineage>
</organism>
<dbReference type="Pfam" id="PF07160">
    <property type="entry name" value="SKA1"/>
    <property type="match status" value="1"/>
</dbReference>
<dbReference type="GO" id="GO:0051301">
    <property type="term" value="P:cell division"/>
    <property type="evidence" value="ECO:0007669"/>
    <property type="project" value="InterPro"/>
</dbReference>
<sequence length="277" mass="32609">MAENNLENVLWSKLKRINNLTTATNFIKHKSELDIVRSELKPTVDSIKIQISCLKQKFDYMKEQNQGIENLIQLLNTYDEKVSHMLENFPPSLNMTTKVYEKIEQNKNANSVLVEQKFTPAKPDTVIDPTEFLPFQKDCKKTLFKDNEDSYHIELLNTIEFSKIPKYMIGRHTVTHINNFITVINQILKSKYSLLSLGKVGARKKGELDLYLYLKKKETDVYPNKERKYFFTGDDYYRETKTKLDKMKLNNLTILRHCKRIKEIRIGKVVIYEVITN</sequence>
<protein>
    <recommendedName>
        <fullName evidence="3">Spindle and kinetochore-associated protein 1</fullName>
    </recommendedName>
</protein>